<dbReference type="EMBL" id="JBHUMM010000043">
    <property type="protein sequence ID" value="MFD2672722.1"/>
    <property type="molecule type" value="Genomic_DNA"/>
</dbReference>
<proteinExistence type="predicted"/>
<evidence type="ECO:0000259" key="2">
    <source>
        <dbReference type="Pfam" id="PF13439"/>
    </source>
</evidence>
<feature type="domain" description="Glycosyl transferase family 1" evidence="1">
    <location>
        <begin position="203"/>
        <end position="359"/>
    </location>
</feature>
<evidence type="ECO:0000313" key="4">
    <source>
        <dbReference type="Proteomes" id="UP001597497"/>
    </source>
</evidence>
<dbReference type="SUPFAM" id="SSF53756">
    <property type="entry name" value="UDP-Glycosyltransferase/glycogen phosphorylase"/>
    <property type="match status" value="1"/>
</dbReference>
<name>A0ABW5RCD3_9BACL</name>
<dbReference type="RefSeq" id="WP_379930286.1">
    <property type="nucleotide sequence ID" value="NZ_JBHUMM010000043.1"/>
</dbReference>
<dbReference type="InterPro" id="IPR028098">
    <property type="entry name" value="Glyco_trans_4-like_N"/>
</dbReference>
<keyword evidence="3" id="KW-0328">Glycosyltransferase</keyword>
<comment type="caution">
    <text evidence="3">The sequence shown here is derived from an EMBL/GenBank/DDBJ whole genome shotgun (WGS) entry which is preliminary data.</text>
</comment>
<dbReference type="GO" id="GO:0016757">
    <property type="term" value="F:glycosyltransferase activity"/>
    <property type="evidence" value="ECO:0007669"/>
    <property type="project" value="UniProtKB-KW"/>
</dbReference>
<dbReference type="InterPro" id="IPR001296">
    <property type="entry name" value="Glyco_trans_1"/>
</dbReference>
<evidence type="ECO:0000259" key="1">
    <source>
        <dbReference type="Pfam" id="PF00534"/>
    </source>
</evidence>
<feature type="domain" description="Glycosyltransferase subfamily 4-like N-terminal" evidence="2">
    <location>
        <begin position="45"/>
        <end position="182"/>
    </location>
</feature>
<accession>A0ABW5RCD3</accession>
<dbReference type="EC" id="2.4.-.-" evidence="3"/>
<gene>
    <name evidence="3" type="ORF">ACFSUC_14235</name>
</gene>
<dbReference type="Pfam" id="PF00534">
    <property type="entry name" value="Glycos_transf_1"/>
    <property type="match status" value="1"/>
</dbReference>
<protein>
    <submittedName>
        <fullName evidence="3">Glycosyltransferase</fullName>
        <ecNumber evidence="3">2.4.-.-</ecNumber>
    </submittedName>
</protein>
<sequence length="390" mass="43443">MHRVTVAYLDHTARWSGGEIALFHLLSHMKEGVQPLVILAEEGPLADRMRSRGIEVRIVPLSEKVRSRGRHQFGLSLLTSAIALLRYGRKVGSILKEEQVQLVHTNSLKSALYGVIAAKIARVPLVWHIRDQISSPYLKPPVAKTIRLLARICPKGIIANSVSTLETLKLPKQRKAKTAVVYSCFAGRMDQQTKVARTSRLFHVLLAGRLAEWKGQHVFIEAAALLKEQYAIHFWIAGDALFGEQAYKRQLEMKIRSHGLTNVSMLGHVEQMKELMESADLLVHTSITPEPFGQVIVEGMACGLPVVASNAGGPREIVVHGETGLLIEPNQPEILAEAISWMVQNPKPRQLMGERGRERVVQQFTMEQSVHKVNDLYHSLLWGSTAKAAE</sequence>
<keyword evidence="3" id="KW-0808">Transferase</keyword>
<dbReference type="Proteomes" id="UP001597497">
    <property type="component" value="Unassembled WGS sequence"/>
</dbReference>
<reference evidence="4" key="1">
    <citation type="journal article" date="2019" name="Int. J. Syst. Evol. Microbiol.">
        <title>The Global Catalogue of Microorganisms (GCM) 10K type strain sequencing project: providing services to taxonomists for standard genome sequencing and annotation.</title>
        <authorList>
            <consortium name="The Broad Institute Genomics Platform"/>
            <consortium name="The Broad Institute Genome Sequencing Center for Infectious Disease"/>
            <person name="Wu L."/>
            <person name="Ma J."/>
        </authorList>
    </citation>
    <scope>NUCLEOTIDE SEQUENCE [LARGE SCALE GENOMIC DNA]</scope>
    <source>
        <strain evidence="4">KCTC 33676</strain>
    </source>
</reference>
<evidence type="ECO:0000313" key="3">
    <source>
        <dbReference type="EMBL" id="MFD2672722.1"/>
    </source>
</evidence>
<keyword evidence="4" id="KW-1185">Reference proteome</keyword>
<dbReference type="PANTHER" id="PTHR12526">
    <property type="entry name" value="GLYCOSYLTRANSFERASE"/>
    <property type="match status" value="1"/>
</dbReference>
<dbReference type="Gene3D" id="3.40.50.2000">
    <property type="entry name" value="Glycogen Phosphorylase B"/>
    <property type="match status" value="2"/>
</dbReference>
<dbReference type="Pfam" id="PF13439">
    <property type="entry name" value="Glyco_transf_4"/>
    <property type="match status" value="1"/>
</dbReference>
<organism evidence="3 4">
    <name type="scientific">Marinicrinis sediminis</name>
    <dbReference type="NCBI Taxonomy" id="1652465"/>
    <lineage>
        <taxon>Bacteria</taxon>
        <taxon>Bacillati</taxon>
        <taxon>Bacillota</taxon>
        <taxon>Bacilli</taxon>
        <taxon>Bacillales</taxon>
        <taxon>Paenibacillaceae</taxon>
    </lineage>
</organism>